<accession>A0A9E7S4G4</accession>
<reference evidence="1 2" key="1">
    <citation type="submission" date="2022-04" db="EMBL/GenBank/DDBJ databases">
        <authorList>
            <person name="Shneider M.M."/>
            <person name="Timoshina O.Y."/>
            <person name="Shelenkov A.A."/>
            <person name="Mikhailova Y.V."/>
            <person name="Yanushevich Y.G."/>
        </authorList>
    </citation>
    <scope>NUCLEOTIDE SEQUENCE [LARGE SCALE GENOMIC DNA]</scope>
</reference>
<keyword evidence="2" id="KW-1185">Reference proteome</keyword>
<sequence length="23" mass="2414">MNGGMLLKVATNTTVYICSSVPN</sequence>
<evidence type="ECO:0000313" key="1">
    <source>
        <dbReference type="EMBL" id="URQ05162.1"/>
    </source>
</evidence>
<proteinExistence type="predicted"/>
<name>A0A9E7S4G4_9CAUD</name>
<gene>
    <name evidence="1" type="ORF">APK127v_20</name>
</gene>
<protein>
    <submittedName>
        <fullName evidence="1">Uncharacterized protein</fullName>
    </submittedName>
</protein>
<organism evidence="1 2">
    <name type="scientific">Acinetobacter phage APK127v</name>
    <dbReference type="NCBI Taxonomy" id="2936913"/>
    <lineage>
        <taxon>Viruses</taxon>
        <taxon>Duplodnaviria</taxon>
        <taxon>Heunggongvirae</taxon>
        <taxon>Uroviricota</taxon>
        <taxon>Caudoviricetes</taxon>
        <taxon>Autographivirales</taxon>
        <taxon>Autoscriptoviridae</taxon>
        <taxon>Beijerinckvirinae</taxon>
        <taxon>Friunavirus</taxon>
        <taxon>Friunavirus APK127v</taxon>
    </lineage>
</organism>
<evidence type="ECO:0000313" key="2">
    <source>
        <dbReference type="Proteomes" id="UP001056643"/>
    </source>
</evidence>
<dbReference type="EMBL" id="ON210142">
    <property type="protein sequence ID" value="URQ05162.1"/>
    <property type="molecule type" value="Genomic_DNA"/>
</dbReference>
<dbReference type="Proteomes" id="UP001056643">
    <property type="component" value="Segment"/>
</dbReference>